<feature type="signal peptide" evidence="1">
    <location>
        <begin position="1"/>
        <end position="30"/>
    </location>
</feature>
<dbReference type="NCBIfam" id="TIGR02595">
    <property type="entry name" value="PEP_CTERM"/>
    <property type="match status" value="1"/>
</dbReference>
<feature type="domain" description="Ice-binding protein C-terminal" evidence="2">
    <location>
        <begin position="168"/>
        <end position="194"/>
    </location>
</feature>
<evidence type="ECO:0000256" key="1">
    <source>
        <dbReference type="SAM" id="SignalP"/>
    </source>
</evidence>
<reference evidence="3 4" key="1">
    <citation type="submission" date="2018-06" db="EMBL/GenBank/DDBJ databases">
        <title>Genomic Encyclopedia of Type Strains, Phase IV (KMG-IV): sequencing the most valuable type-strain genomes for metagenomic binning, comparative biology and taxonomic classification.</title>
        <authorList>
            <person name="Goeker M."/>
        </authorList>
    </citation>
    <scope>NUCLEOTIDE SEQUENCE [LARGE SCALE GENOMIC DNA]</scope>
    <source>
        <strain evidence="3 4">DSM 24875</strain>
    </source>
</reference>
<organism evidence="3 4">
    <name type="scientific">Roseiarcus fermentans</name>
    <dbReference type="NCBI Taxonomy" id="1473586"/>
    <lineage>
        <taxon>Bacteria</taxon>
        <taxon>Pseudomonadati</taxon>
        <taxon>Pseudomonadota</taxon>
        <taxon>Alphaproteobacteria</taxon>
        <taxon>Hyphomicrobiales</taxon>
        <taxon>Roseiarcaceae</taxon>
        <taxon>Roseiarcus</taxon>
    </lineage>
</organism>
<dbReference type="Pfam" id="PF07589">
    <property type="entry name" value="PEP-CTERM"/>
    <property type="match status" value="1"/>
</dbReference>
<feature type="chain" id="PRO_5016800908" evidence="1">
    <location>
        <begin position="31"/>
        <end position="201"/>
    </location>
</feature>
<keyword evidence="1" id="KW-0732">Signal</keyword>
<protein>
    <submittedName>
        <fullName evidence="3">Putative secreted protein with PEP-CTERM sorting signal</fullName>
    </submittedName>
</protein>
<evidence type="ECO:0000313" key="4">
    <source>
        <dbReference type="Proteomes" id="UP000253529"/>
    </source>
</evidence>
<comment type="caution">
    <text evidence="3">The sequence shown here is derived from an EMBL/GenBank/DDBJ whole genome shotgun (WGS) entry which is preliminary data.</text>
</comment>
<dbReference type="AlphaFoldDB" id="A0A366EHX2"/>
<gene>
    <name evidence="3" type="ORF">DFR50_1602</name>
</gene>
<evidence type="ECO:0000259" key="2">
    <source>
        <dbReference type="Pfam" id="PF07589"/>
    </source>
</evidence>
<accession>A0A366EHX2</accession>
<proteinExistence type="predicted"/>
<dbReference type="EMBL" id="QNRK01000060">
    <property type="protein sequence ID" value="RBP01035.1"/>
    <property type="molecule type" value="Genomic_DNA"/>
</dbReference>
<keyword evidence="4" id="KW-1185">Reference proteome</keyword>
<dbReference type="InterPro" id="IPR013424">
    <property type="entry name" value="Ice-binding_C"/>
</dbReference>
<sequence length="201" mass="20398">MGVLMTMKHVLAGATATALALVLGAASASADTIPGSTFSSATGAAGYGMDPYGNYWEFTANRSSTYWSDTYQSYGYAGTPNATGFEITFTGNAASSIIATGNYAPYFWDATSNIVWDVSVSGAQVTWSAPAGASLASGDKYYTYVDFSDDTAGGSNSGFSAAFTGAAAAPEPATWAMMALGFAGLGFAGFRARRAAAVPAG</sequence>
<evidence type="ECO:0000313" key="3">
    <source>
        <dbReference type="EMBL" id="RBP01035.1"/>
    </source>
</evidence>
<name>A0A366EHX2_9HYPH</name>
<dbReference type="Proteomes" id="UP000253529">
    <property type="component" value="Unassembled WGS sequence"/>
</dbReference>